<proteinExistence type="predicted"/>
<accession>A0AAD2CQK9</accession>
<name>A0AAD2CQK9_9STRA</name>
<dbReference type="AlphaFoldDB" id="A0AAD2CQK9"/>
<organism evidence="1 2">
    <name type="scientific">Cylindrotheca closterium</name>
    <dbReference type="NCBI Taxonomy" id="2856"/>
    <lineage>
        <taxon>Eukaryota</taxon>
        <taxon>Sar</taxon>
        <taxon>Stramenopiles</taxon>
        <taxon>Ochrophyta</taxon>
        <taxon>Bacillariophyta</taxon>
        <taxon>Bacillariophyceae</taxon>
        <taxon>Bacillariophycidae</taxon>
        <taxon>Bacillariales</taxon>
        <taxon>Bacillariaceae</taxon>
        <taxon>Cylindrotheca</taxon>
    </lineage>
</organism>
<dbReference type="EMBL" id="CAKOGP040000294">
    <property type="protein sequence ID" value="CAJ1933715.1"/>
    <property type="molecule type" value="Genomic_DNA"/>
</dbReference>
<comment type="caution">
    <text evidence="1">The sequence shown here is derived from an EMBL/GenBank/DDBJ whole genome shotgun (WGS) entry which is preliminary data.</text>
</comment>
<evidence type="ECO:0000313" key="2">
    <source>
        <dbReference type="Proteomes" id="UP001295423"/>
    </source>
</evidence>
<dbReference type="Proteomes" id="UP001295423">
    <property type="component" value="Unassembled WGS sequence"/>
</dbReference>
<reference evidence="1" key="1">
    <citation type="submission" date="2023-08" db="EMBL/GenBank/DDBJ databases">
        <authorList>
            <person name="Audoor S."/>
            <person name="Bilcke G."/>
        </authorList>
    </citation>
    <scope>NUCLEOTIDE SEQUENCE</scope>
</reference>
<protein>
    <submittedName>
        <fullName evidence="1">Uncharacterized protein</fullName>
    </submittedName>
</protein>
<gene>
    <name evidence="1" type="ORF">CYCCA115_LOCUS3428</name>
</gene>
<keyword evidence="2" id="KW-1185">Reference proteome</keyword>
<sequence length="78" mass="9184">MRSDETDRMKAVALLRSIGFHFPLDSRPSQVEFNDVHGKETLMNQRDPNSQYANNQLVWWWQTKVTLGQLQYKTFPDA</sequence>
<evidence type="ECO:0000313" key="1">
    <source>
        <dbReference type="EMBL" id="CAJ1933715.1"/>
    </source>
</evidence>